<dbReference type="GO" id="GO:0046872">
    <property type="term" value="F:metal ion binding"/>
    <property type="evidence" value="ECO:0007669"/>
    <property type="project" value="UniProtKB-KW"/>
</dbReference>
<dbReference type="eggNOG" id="ENOG502QVV0">
    <property type="taxonomic scope" value="Eukaryota"/>
</dbReference>
<evidence type="ECO:0008006" key="8">
    <source>
        <dbReference type="Google" id="ProtNLM"/>
    </source>
</evidence>
<organism evidence="7">
    <name type="scientific">Pseudogymnoascus destructans</name>
    <dbReference type="NCBI Taxonomy" id="655981"/>
    <lineage>
        <taxon>Eukaryota</taxon>
        <taxon>Fungi</taxon>
        <taxon>Dikarya</taxon>
        <taxon>Ascomycota</taxon>
        <taxon>Pezizomycotina</taxon>
        <taxon>Leotiomycetes</taxon>
        <taxon>Thelebolales</taxon>
        <taxon>Thelebolaceae</taxon>
        <taxon>Pseudogymnoascus</taxon>
    </lineage>
</organism>
<dbReference type="VEuPathDB" id="FungiDB:GMDG_08250"/>
<evidence type="ECO:0000256" key="1">
    <source>
        <dbReference type="ARBA" id="ARBA00004123"/>
    </source>
</evidence>
<evidence type="ECO:0000256" key="5">
    <source>
        <dbReference type="ARBA" id="ARBA00023242"/>
    </source>
</evidence>
<sequence>MRDEKASLQRAVIGPSTDSFSGSDGTRAAPYSPQYLGLGDRRHLASTTPLFHQPDSTILILAELIYHLIHVLIYRPFLPIDLAELAGTGQHQSWQIEATNLCFLHANAIAELVELGRQAGSTEWPAFTSHSDEVFSSSPDLLSRSMHQLSELRYTWALVQHQRDTLQALYARHA</sequence>
<name>A0A177A207_9PEZI</name>
<dbReference type="PANTHER" id="PTHR47338">
    <property type="entry name" value="ZN(II)2CYS6 TRANSCRIPTION FACTOR (EUROFUNG)-RELATED"/>
    <property type="match status" value="1"/>
</dbReference>
<evidence type="ECO:0000256" key="2">
    <source>
        <dbReference type="ARBA" id="ARBA00022723"/>
    </source>
</evidence>
<proteinExistence type="predicted"/>
<keyword evidence="3" id="KW-0805">Transcription regulation</keyword>
<gene>
    <name evidence="7" type="ORF">VC83_08482</name>
</gene>
<keyword evidence="5" id="KW-0539">Nucleus</keyword>
<evidence type="ECO:0000256" key="4">
    <source>
        <dbReference type="ARBA" id="ARBA00023163"/>
    </source>
</evidence>
<accession>A0A177A207</accession>
<dbReference type="GO" id="GO:0000981">
    <property type="term" value="F:DNA-binding transcription factor activity, RNA polymerase II-specific"/>
    <property type="evidence" value="ECO:0007669"/>
    <property type="project" value="InterPro"/>
</dbReference>
<dbReference type="OrthoDB" id="3434853at2759"/>
<dbReference type="Proteomes" id="UP000077154">
    <property type="component" value="Unassembled WGS sequence"/>
</dbReference>
<protein>
    <recommendedName>
        <fullName evidence="8">Transcription factor domain-containing protein</fullName>
    </recommendedName>
</protein>
<dbReference type="RefSeq" id="XP_024320425.1">
    <property type="nucleotide sequence ID" value="XM_024472031.1"/>
</dbReference>
<keyword evidence="2" id="KW-0479">Metal-binding</keyword>
<dbReference type="GeneID" id="36291522"/>
<feature type="region of interest" description="Disordered" evidence="6">
    <location>
        <begin position="1"/>
        <end position="26"/>
    </location>
</feature>
<dbReference type="AlphaFoldDB" id="A0A177A207"/>
<evidence type="ECO:0000313" key="7">
    <source>
        <dbReference type="EMBL" id="OAF55123.1"/>
    </source>
</evidence>
<reference evidence="7" key="1">
    <citation type="submission" date="2016-03" db="EMBL/GenBank/DDBJ databases">
        <title>Updated assembly of Pseudogymnoascus destructans, the fungus causing white-nose syndrome of bats.</title>
        <authorList>
            <person name="Palmer J.M."/>
            <person name="Drees K.P."/>
            <person name="Foster J.T."/>
            <person name="Lindner D.L."/>
        </authorList>
    </citation>
    <scope>NUCLEOTIDE SEQUENCE [LARGE SCALE GENOMIC DNA]</scope>
    <source>
        <strain evidence="7">20631-21</strain>
    </source>
</reference>
<dbReference type="EMBL" id="KV441411">
    <property type="protein sequence ID" value="OAF55123.1"/>
    <property type="molecule type" value="Genomic_DNA"/>
</dbReference>
<evidence type="ECO:0000256" key="6">
    <source>
        <dbReference type="SAM" id="MobiDB-lite"/>
    </source>
</evidence>
<comment type="subcellular location">
    <subcellularLocation>
        <location evidence="1">Nucleus</location>
    </subcellularLocation>
</comment>
<evidence type="ECO:0000256" key="3">
    <source>
        <dbReference type="ARBA" id="ARBA00023015"/>
    </source>
</evidence>
<keyword evidence="4" id="KW-0804">Transcription</keyword>
<dbReference type="PANTHER" id="PTHR47338:SF4">
    <property type="entry name" value="ZN(II)2CYS6 TRANSCRIPTION FACTOR (EUROFUNG)"/>
    <property type="match status" value="1"/>
</dbReference>
<dbReference type="InterPro" id="IPR050815">
    <property type="entry name" value="TF_fung"/>
</dbReference>
<dbReference type="GO" id="GO:0005634">
    <property type="term" value="C:nucleus"/>
    <property type="evidence" value="ECO:0007669"/>
    <property type="project" value="UniProtKB-SubCell"/>
</dbReference>